<protein>
    <submittedName>
        <fullName evidence="2">Nuclear transport factor 2 family protein</fullName>
    </submittedName>
</protein>
<dbReference type="Gene3D" id="3.10.450.50">
    <property type="match status" value="1"/>
</dbReference>
<proteinExistence type="predicted"/>
<gene>
    <name evidence="2" type="ORF">IV417_16345</name>
</gene>
<dbReference type="Pfam" id="PF14534">
    <property type="entry name" value="DUF4440"/>
    <property type="match status" value="1"/>
</dbReference>
<organism evidence="2 3">
    <name type="scientific">Harenicola maris</name>
    <dbReference type="NCBI Taxonomy" id="2841044"/>
    <lineage>
        <taxon>Bacteria</taxon>
        <taxon>Pseudomonadati</taxon>
        <taxon>Pseudomonadota</taxon>
        <taxon>Alphaproteobacteria</taxon>
        <taxon>Rhodobacterales</taxon>
        <taxon>Paracoccaceae</taxon>
        <taxon>Harenicola</taxon>
    </lineage>
</organism>
<dbReference type="SUPFAM" id="SSF54427">
    <property type="entry name" value="NTF2-like"/>
    <property type="match status" value="1"/>
</dbReference>
<dbReference type="InterPro" id="IPR027843">
    <property type="entry name" value="DUF4440"/>
</dbReference>
<dbReference type="EMBL" id="JADQAZ010000003">
    <property type="protein sequence ID" value="MBT0958958.1"/>
    <property type="molecule type" value="Genomic_DNA"/>
</dbReference>
<accession>A0AAP2CRU1</accession>
<evidence type="ECO:0000259" key="1">
    <source>
        <dbReference type="Pfam" id="PF14534"/>
    </source>
</evidence>
<reference evidence="2 3" key="1">
    <citation type="journal article" date="2021" name="Arch. Microbiol.">
        <title>Harenicola maris gen. nov., sp. nov. isolated from the Sea of Japan shallow sediments.</title>
        <authorList>
            <person name="Romanenko L.A."/>
            <person name="Kurilenko V.V."/>
            <person name="Chernysheva N.Y."/>
            <person name="Tekutyeva L.A."/>
            <person name="Velansky P.V."/>
            <person name="Svetashev V.I."/>
            <person name="Isaeva M.P."/>
        </authorList>
    </citation>
    <scope>NUCLEOTIDE SEQUENCE [LARGE SCALE GENOMIC DNA]</scope>
    <source>
        <strain evidence="2 3">KMM 3653</strain>
    </source>
</reference>
<evidence type="ECO:0000313" key="3">
    <source>
        <dbReference type="Proteomes" id="UP001315686"/>
    </source>
</evidence>
<evidence type="ECO:0000313" key="2">
    <source>
        <dbReference type="EMBL" id="MBT0958958.1"/>
    </source>
</evidence>
<feature type="domain" description="DUF4440" evidence="1">
    <location>
        <begin position="11"/>
        <end position="118"/>
    </location>
</feature>
<dbReference type="AlphaFoldDB" id="A0AAP2CRU1"/>
<dbReference type="InterPro" id="IPR032710">
    <property type="entry name" value="NTF2-like_dom_sf"/>
</dbReference>
<dbReference type="RefSeq" id="WP_327795171.1">
    <property type="nucleotide sequence ID" value="NZ_JADQAZ010000003.1"/>
</dbReference>
<keyword evidence="3" id="KW-1185">Reference proteome</keyword>
<dbReference type="Proteomes" id="UP001315686">
    <property type="component" value="Unassembled WGS sequence"/>
</dbReference>
<sequence length="127" mass="14294">MENEADVVAQLRAAERARCDVLMRSDVTALGRMLRADLAHVHLNGTVDGRSDYLAGLRDRFRFLSVRRGTLNIRAYGNTAVMIGELIQRTRNLATQSEQDIRAVTTQVWVRETEGWKLSTCHNAVPV</sequence>
<name>A0AAP2CRU1_9RHOB</name>
<comment type="caution">
    <text evidence="2">The sequence shown here is derived from an EMBL/GenBank/DDBJ whole genome shotgun (WGS) entry which is preliminary data.</text>
</comment>